<evidence type="ECO:0000313" key="2">
    <source>
        <dbReference type="Proteomes" id="UP000620075"/>
    </source>
</evidence>
<dbReference type="InterPro" id="IPR036390">
    <property type="entry name" value="WH_DNA-bd_sf"/>
</dbReference>
<reference evidence="1 2" key="1">
    <citation type="submission" date="2020-10" db="EMBL/GenBank/DDBJ databases">
        <title>Ca. Dormibacterota MAGs.</title>
        <authorList>
            <person name="Montgomery K."/>
        </authorList>
    </citation>
    <scope>NUCLEOTIDE SEQUENCE [LARGE SCALE GENOMIC DNA]</scope>
    <source>
        <strain evidence="1">SC8811_S16_3</strain>
    </source>
</reference>
<dbReference type="EMBL" id="JAEKNQ010000057">
    <property type="protein sequence ID" value="MBJ7604322.1"/>
    <property type="molecule type" value="Genomic_DNA"/>
</dbReference>
<evidence type="ECO:0000313" key="1">
    <source>
        <dbReference type="EMBL" id="MBJ7604322.1"/>
    </source>
</evidence>
<name>A0A934KIX5_9BACT</name>
<organism evidence="1 2">
    <name type="scientific">Candidatus Dormiibacter inghamiae</name>
    <dbReference type="NCBI Taxonomy" id="3127013"/>
    <lineage>
        <taxon>Bacteria</taxon>
        <taxon>Bacillati</taxon>
        <taxon>Candidatus Dormiibacterota</taxon>
        <taxon>Candidatus Dormibacteria</taxon>
        <taxon>Candidatus Dormibacterales</taxon>
        <taxon>Candidatus Dormibacteraceae</taxon>
        <taxon>Candidatus Dormiibacter</taxon>
    </lineage>
</organism>
<proteinExistence type="predicted"/>
<dbReference type="RefSeq" id="WP_338181767.1">
    <property type="nucleotide sequence ID" value="NZ_JAEKNQ010000057.1"/>
</dbReference>
<dbReference type="Proteomes" id="UP000620075">
    <property type="component" value="Unassembled WGS sequence"/>
</dbReference>
<dbReference type="SUPFAM" id="SSF46785">
    <property type="entry name" value="Winged helix' DNA-binding domain"/>
    <property type="match status" value="1"/>
</dbReference>
<accession>A0A934KIX5</accession>
<gene>
    <name evidence="1" type="ORF">JF888_14235</name>
</gene>
<sequence>MAKGSELGLTPRRSEALAVLRRLAAENGGAVHYSAVGKAMSISAWTAYGLLRELENAGLALRTHSLAGSDRPADQRRGGRSKILFSPTLPLPTGELVDRLRSAFERFAGIADEAVAVRTYLSDALPGGDPALALGFWLARLGRAGRDPGTAARTVLDSAAVPAAKIQTLAGMGLGAELIQLGRGRLTDSVTGAVTALAGRLEAFQRSSDAPLAALIEAARSLPAQSTPEAAR</sequence>
<dbReference type="AlphaFoldDB" id="A0A934KIX5"/>
<comment type="caution">
    <text evidence="1">The sequence shown here is derived from an EMBL/GenBank/DDBJ whole genome shotgun (WGS) entry which is preliminary data.</text>
</comment>
<protein>
    <submittedName>
        <fullName evidence="1">Uncharacterized protein</fullName>
    </submittedName>
</protein>